<dbReference type="Pfam" id="PF00725">
    <property type="entry name" value="3HCDH"/>
    <property type="match status" value="1"/>
</dbReference>
<feature type="region of interest" description="Disordered" evidence="2">
    <location>
        <begin position="285"/>
        <end position="304"/>
    </location>
</feature>
<dbReference type="Pfam" id="PF02737">
    <property type="entry name" value="3HCDH_N"/>
    <property type="match status" value="1"/>
</dbReference>
<sequence length="580" mass="63309">MPQQWTLPDTSNRPLAVLGAGVLGRRIAASWLAAGYHVNLRDPAESQRNAAAVFIQTNLSDFEELTGGNRKPGTLNVFSDLGPAVQDAWFVLEAVPEKLEMKIDVMGQLDNLVKPDCIIGSNSSSFKSSKMLEKVKPENRARICNVHYQMPPKANTVEIMTDGQTHPDIIQFMYERLLNAGMLPAIARKESTGLILNRLWAAIKREVLMMLAEGVSDPKEIDALFVRMFGNNSSGPCGMMDAVGLDTVAFIEDNYIEERHLDSALTVDWLRKNFVDQGKLGAKSGKGGLYPPGGTTKSSATESGHHDNLAAPMLYFLDLGVGANFEPSKAFTGGKIMTASSDGSNMKTLIDGVTSPDGIDVSISAGRIFWTSMGIPSKPDGSVLSAKLDGSDIKTIIPKGAVNTAKQLVIDHDNSTIYFYQTKWCVGITVDSKHGKIYWSQKGASKAGQGRIFRAGINIPSGETPSKRSDVEFLFDHLPEPIDLEIDALSQTLYWTDRGEYPLGNTLSKAIVGPGEDKKVITLARHFHEAIGMKIDFVNHHIYVADLGGALYRFNEDGSDKRRIIDLDNCFTGIALAYLH</sequence>
<dbReference type="InterPro" id="IPR036291">
    <property type="entry name" value="NAD(P)-bd_dom_sf"/>
</dbReference>
<name>A0A194XLQ8_MOLSC</name>
<dbReference type="PANTHER" id="PTHR48075:SF3">
    <property type="entry name" value="3-HYDROXYACYL-COA DEHYDROGENASE"/>
    <property type="match status" value="1"/>
</dbReference>
<dbReference type="GO" id="GO:0006631">
    <property type="term" value="P:fatty acid metabolic process"/>
    <property type="evidence" value="ECO:0007669"/>
    <property type="project" value="InterPro"/>
</dbReference>
<reference evidence="5 6" key="1">
    <citation type="submission" date="2015-10" db="EMBL/GenBank/DDBJ databases">
        <title>Full genome of DAOMC 229536 Phialocephala scopiformis, a fungal endophyte of spruce producing the potent anti-insectan compound rugulosin.</title>
        <authorList>
            <consortium name="DOE Joint Genome Institute"/>
            <person name="Walker A.K."/>
            <person name="Frasz S.L."/>
            <person name="Seifert K.A."/>
            <person name="Miller J.D."/>
            <person name="Mondo S.J."/>
            <person name="Labutti K."/>
            <person name="Lipzen A."/>
            <person name="Dockter R."/>
            <person name="Kennedy M."/>
            <person name="Grigoriev I.V."/>
            <person name="Spatafora J.W."/>
        </authorList>
    </citation>
    <scope>NUCLEOTIDE SEQUENCE [LARGE SCALE GENOMIC DNA]</scope>
    <source>
        <strain evidence="5 6">CBS 120377</strain>
    </source>
</reference>
<protein>
    <submittedName>
        <fullName evidence="5">NAD(P)-binding protein</fullName>
    </submittedName>
</protein>
<evidence type="ECO:0000313" key="5">
    <source>
        <dbReference type="EMBL" id="KUJ20702.1"/>
    </source>
</evidence>
<organism evidence="5 6">
    <name type="scientific">Mollisia scopiformis</name>
    <name type="common">Conifer needle endophyte fungus</name>
    <name type="synonym">Phialocephala scopiformis</name>
    <dbReference type="NCBI Taxonomy" id="149040"/>
    <lineage>
        <taxon>Eukaryota</taxon>
        <taxon>Fungi</taxon>
        <taxon>Dikarya</taxon>
        <taxon>Ascomycota</taxon>
        <taxon>Pezizomycotina</taxon>
        <taxon>Leotiomycetes</taxon>
        <taxon>Helotiales</taxon>
        <taxon>Mollisiaceae</taxon>
        <taxon>Mollisia</taxon>
    </lineage>
</organism>
<dbReference type="Gene3D" id="3.40.50.720">
    <property type="entry name" value="NAD(P)-binding Rossmann-like Domain"/>
    <property type="match status" value="1"/>
</dbReference>
<dbReference type="InParanoid" id="A0A194XLQ8"/>
<keyword evidence="6" id="KW-1185">Reference proteome</keyword>
<dbReference type="EMBL" id="KQ947409">
    <property type="protein sequence ID" value="KUJ20702.1"/>
    <property type="molecule type" value="Genomic_DNA"/>
</dbReference>
<gene>
    <name evidence="5" type="ORF">LY89DRAFT_771691</name>
</gene>
<dbReference type="RefSeq" id="XP_018075057.1">
    <property type="nucleotide sequence ID" value="XM_018221890.1"/>
</dbReference>
<dbReference type="SUPFAM" id="SSF48179">
    <property type="entry name" value="6-phosphogluconate dehydrogenase C-terminal domain-like"/>
    <property type="match status" value="1"/>
</dbReference>
<dbReference type="KEGG" id="psco:LY89DRAFT_771691"/>
<feature type="domain" description="3-hydroxyacyl-CoA dehydrogenase C-terminal" evidence="3">
    <location>
        <begin position="193"/>
        <end position="288"/>
    </location>
</feature>
<dbReference type="Gene3D" id="1.10.1040.10">
    <property type="entry name" value="N-(1-d-carboxylethyl)-l-norvaline Dehydrogenase, domain 2"/>
    <property type="match status" value="1"/>
</dbReference>
<evidence type="ECO:0000256" key="1">
    <source>
        <dbReference type="ARBA" id="ARBA00023002"/>
    </source>
</evidence>
<dbReference type="GO" id="GO:0070403">
    <property type="term" value="F:NAD+ binding"/>
    <property type="evidence" value="ECO:0007669"/>
    <property type="project" value="InterPro"/>
</dbReference>
<evidence type="ECO:0000259" key="3">
    <source>
        <dbReference type="Pfam" id="PF00725"/>
    </source>
</evidence>
<accession>A0A194XLQ8</accession>
<dbReference type="SUPFAM" id="SSF51735">
    <property type="entry name" value="NAD(P)-binding Rossmann-fold domains"/>
    <property type="match status" value="1"/>
</dbReference>
<dbReference type="InterPro" id="IPR011042">
    <property type="entry name" value="6-blade_b-propeller_TolB-like"/>
</dbReference>
<evidence type="ECO:0000256" key="2">
    <source>
        <dbReference type="SAM" id="MobiDB-lite"/>
    </source>
</evidence>
<dbReference type="GO" id="GO:0016616">
    <property type="term" value="F:oxidoreductase activity, acting on the CH-OH group of donors, NAD or NADP as acceptor"/>
    <property type="evidence" value="ECO:0007669"/>
    <property type="project" value="InterPro"/>
</dbReference>
<dbReference type="AlphaFoldDB" id="A0A194XLQ8"/>
<feature type="domain" description="3-hydroxyacyl-CoA dehydrogenase NAD binding" evidence="4">
    <location>
        <begin position="15"/>
        <end position="186"/>
    </location>
</feature>
<dbReference type="InterPro" id="IPR006108">
    <property type="entry name" value="3HC_DH_C"/>
</dbReference>
<dbReference type="SMART" id="SM00135">
    <property type="entry name" value="LY"/>
    <property type="match status" value="2"/>
</dbReference>
<dbReference type="STRING" id="149040.A0A194XLQ8"/>
<dbReference type="InterPro" id="IPR006176">
    <property type="entry name" value="3-OHacyl-CoA_DH_NAD-bd"/>
</dbReference>
<dbReference type="OrthoDB" id="5958943at2759"/>
<evidence type="ECO:0000259" key="4">
    <source>
        <dbReference type="Pfam" id="PF02737"/>
    </source>
</evidence>
<dbReference type="InterPro" id="IPR008927">
    <property type="entry name" value="6-PGluconate_DH-like_C_sf"/>
</dbReference>
<keyword evidence="1" id="KW-0560">Oxidoreductase</keyword>
<dbReference type="Proteomes" id="UP000070700">
    <property type="component" value="Unassembled WGS sequence"/>
</dbReference>
<dbReference type="PANTHER" id="PTHR48075">
    <property type="entry name" value="3-HYDROXYACYL-COA DEHYDROGENASE FAMILY PROTEIN"/>
    <property type="match status" value="1"/>
</dbReference>
<dbReference type="GeneID" id="28831616"/>
<dbReference type="InterPro" id="IPR000033">
    <property type="entry name" value="LDLR_classB_rpt"/>
</dbReference>
<dbReference type="Gene3D" id="2.120.10.30">
    <property type="entry name" value="TolB, C-terminal domain"/>
    <property type="match status" value="2"/>
</dbReference>
<proteinExistence type="predicted"/>
<evidence type="ECO:0000313" key="6">
    <source>
        <dbReference type="Proteomes" id="UP000070700"/>
    </source>
</evidence>
<dbReference type="SUPFAM" id="SSF63829">
    <property type="entry name" value="Calcium-dependent phosphotriesterase"/>
    <property type="match status" value="1"/>
</dbReference>
<dbReference type="InterPro" id="IPR013328">
    <property type="entry name" value="6PGD_dom2"/>
</dbReference>